<evidence type="ECO:0000313" key="2">
    <source>
        <dbReference type="Proteomes" id="UP000538292"/>
    </source>
</evidence>
<dbReference type="EMBL" id="JACEOL010000018">
    <property type="protein sequence ID" value="MBA4601810.1"/>
    <property type="molecule type" value="Genomic_DNA"/>
</dbReference>
<keyword evidence="2" id="KW-1185">Reference proteome</keyword>
<dbReference type="Proteomes" id="UP000538292">
    <property type="component" value="Unassembled WGS sequence"/>
</dbReference>
<proteinExistence type="predicted"/>
<organism evidence="1 2">
    <name type="scientific">Thermoactinomyces mirandus</name>
    <dbReference type="NCBI Taxonomy" id="2756294"/>
    <lineage>
        <taxon>Bacteria</taxon>
        <taxon>Bacillati</taxon>
        <taxon>Bacillota</taxon>
        <taxon>Bacilli</taxon>
        <taxon>Bacillales</taxon>
        <taxon>Thermoactinomycetaceae</taxon>
        <taxon>Thermoactinomyces</taxon>
    </lineage>
</organism>
<comment type="caution">
    <text evidence="1">The sequence shown here is derived from an EMBL/GenBank/DDBJ whole genome shotgun (WGS) entry which is preliminary data.</text>
</comment>
<name>A0A7W1XRQ1_9BACL</name>
<accession>A0A7W1XRQ1</accession>
<reference evidence="1 2" key="1">
    <citation type="submission" date="2020-07" db="EMBL/GenBank/DDBJ databases">
        <title>Thermoactinomyces phylogeny.</title>
        <authorList>
            <person name="Dunlap C."/>
        </authorList>
    </citation>
    <scope>NUCLEOTIDE SEQUENCE [LARGE SCALE GENOMIC DNA]</scope>
    <source>
        <strain evidence="1 2">AMNI-1</strain>
    </source>
</reference>
<protein>
    <submittedName>
        <fullName evidence="1">Uncharacterized protein</fullName>
    </submittedName>
</protein>
<evidence type="ECO:0000313" key="1">
    <source>
        <dbReference type="EMBL" id="MBA4601810.1"/>
    </source>
</evidence>
<gene>
    <name evidence="1" type="ORF">H2C83_05635</name>
</gene>
<dbReference type="AlphaFoldDB" id="A0A7W1XRQ1"/>
<sequence length="48" mass="5343">MDKEDGLDNLDSIGWGHSMQNFTGYENGEKIETPVSNLYGKDGNIVPR</sequence>